<name>A0ABR0HVB2_9PEZI</name>
<dbReference type="RefSeq" id="XP_062798155.1">
    <property type="nucleotide sequence ID" value="XM_062941064.1"/>
</dbReference>
<dbReference type="EMBL" id="JAFFHC010000006">
    <property type="protein sequence ID" value="KAK4671859.1"/>
    <property type="molecule type" value="Genomic_DNA"/>
</dbReference>
<reference evidence="2 3" key="1">
    <citation type="journal article" date="2023" name="bioRxiv">
        <title>High-quality genome assemblies of four members of thePodospora anserinaspecies complex.</title>
        <authorList>
            <person name="Ament-Velasquez S.L."/>
            <person name="Vogan A.A."/>
            <person name="Wallerman O."/>
            <person name="Hartmann F."/>
            <person name="Gautier V."/>
            <person name="Silar P."/>
            <person name="Giraud T."/>
            <person name="Johannesson H."/>
        </authorList>
    </citation>
    <scope>NUCLEOTIDE SEQUENCE [LARGE SCALE GENOMIC DNA]</scope>
    <source>
        <strain evidence="2 3">CBS 124.78</strain>
    </source>
</reference>
<proteinExistence type="predicted"/>
<dbReference type="GeneID" id="87961819"/>
<evidence type="ECO:0000256" key="1">
    <source>
        <dbReference type="SAM" id="MobiDB-lite"/>
    </source>
</evidence>
<dbReference type="Proteomes" id="UP001323617">
    <property type="component" value="Unassembled WGS sequence"/>
</dbReference>
<feature type="region of interest" description="Disordered" evidence="1">
    <location>
        <begin position="121"/>
        <end position="148"/>
    </location>
</feature>
<feature type="compositionally biased region" description="Gly residues" evidence="1">
    <location>
        <begin position="138"/>
        <end position="148"/>
    </location>
</feature>
<organism evidence="2 3">
    <name type="scientific">Podospora pseudoanserina</name>
    <dbReference type="NCBI Taxonomy" id="2609844"/>
    <lineage>
        <taxon>Eukaryota</taxon>
        <taxon>Fungi</taxon>
        <taxon>Dikarya</taxon>
        <taxon>Ascomycota</taxon>
        <taxon>Pezizomycotina</taxon>
        <taxon>Sordariomycetes</taxon>
        <taxon>Sordariomycetidae</taxon>
        <taxon>Sordariales</taxon>
        <taxon>Podosporaceae</taxon>
        <taxon>Podospora</taxon>
    </lineage>
</organism>
<accession>A0ABR0HVB2</accession>
<evidence type="ECO:0000313" key="3">
    <source>
        <dbReference type="Proteomes" id="UP001323617"/>
    </source>
</evidence>
<comment type="caution">
    <text evidence="2">The sequence shown here is derived from an EMBL/GenBank/DDBJ whole genome shotgun (WGS) entry which is preliminary data.</text>
</comment>
<gene>
    <name evidence="2" type="ORF">QC764_0099570</name>
</gene>
<sequence>MVGVARLVELGAARGDDVGRVELAVHGVCLAGVDHEQDLVVPSLLPHLLKRIGQIPGANLLRVLELEELVAPVAGHDVGAVVGEETFGPGHLLAYAVGEEADEVLDCDLVAADSPVGGVFGEGGAGQEEGGEEEGGELHLGGVGDVGG</sequence>
<protein>
    <submittedName>
        <fullName evidence="2">Uncharacterized protein</fullName>
    </submittedName>
</protein>
<keyword evidence="3" id="KW-1185">Reference proteome</keyword>
<evidence type="ECO:0000313" key="2">
    <source>
        <dbReference type="EMBL" id="KAK4671859.1"/>
    </source>
</evidence>